<dbReference type="InterPro" id="IPR042070">
    <property type="entry name" value="PucR_C-HTH_sf"/>
</dbReference>
<gene>
    <name evidence="4" type="ORF">EWH70_06740</name>
</gene>
<evidence type="ECO:0000313" key="4">
    <source>
        <dbReference type="EMBL" id="RZQ64598.1"/>
    </source>
</evidence>
<dbReference type="Proteomes" id="UP000292003">
    <property type="component" value="Unassembled WGS sequence"/>
</dbReference>
<name>A0A4Q7JBW2_9PSEU</name>
<comment type="caution">
    <text evidence="4">The sequence shown here is derived from an EMBL/GenBank/DDBJ whole genome shotgun (WGS) entry which is preliminary data.</text>
</comment>
<dbReference type="Gene3D" id="1.10.10.2840">
    <property type="entry name" value="PucR C-terminal helix-turn-helix domain"/>
    <property type="match status" value="1"/>
</dbReference>
<reference evidence="4 5" key="1">
    <citation type="submission" date="2019-02" db="EMBL/GenBank/DDBJ databases">
        <title>Draft genome sequence of Amycolatopsis sp. 8-3EHSu isolated from roots of Suaeda maritima.</title>
        <authorList>
            <person name="Duangmal K."/>
            <person name="Chantavorakit T."/>
        </authorList>
    </citation>
    <scope>NUCLEOTIDE SEQUENCE [LARGE SCALE GENOMIC DNA]</scope>
    <source>
        <strain evidence="4 5">8-3EHSu</strain>
    </source>
</reference>
<sequence>MDETEPPRLGRIIDYLGSTLLRVVAGPAAAGRAVSSVTIYDPSDGVRVEPGGVLLGVGVADPGTVRSLLDELGRCSAAAVLLKEPAPLTDAIRQAADRLEVGVFEVSRAASWDQLVVLLRTVLTPPEPAGHGDEPAEGFGGDLFQLANAIGTLLDAPVTIEDRSARVLAFSSGQEDTDHGRVQTVLGRQVPARYQQLLTERGVFRELYRSTEPVFVPALDEAFKPRIAVAVRAGDEVLGFLWAVVPEPLPESRLRAFADASRIAALHLVRDRVGSPADRRLRAELCARLIGGNGDRAEAARRLGLHGAPVCVLAFEAEPADDEIEHAGTVRRVADSLAVHLAALHRFSAVTTLGDVVYGLLPVPAADSDRAALHVATDFLDRITARAALRAGVGRVAPDATAVIRSRADAEAVLRVLRHNGNGVKAATARSLRAELLTLRLADALDQDDLPGQTAVGRLLDHDARHRTDLTRTLAAYLEQLGDIPKAAAAVHVHPNTFRYRLRRLCEIGELDLTDRDARFEALLELRLHQFRSVDAGS</sequence>
<dbReference type="InterPro" id="IPR025736">
    <property type="entry name" value="PucR_C-HTH_dom"/>
</dbReference>
<dbReference type="PANTHER" id="PTHR33744">
    <property type="entry name" value="CARBOHYDRATE DIACID REGULATOR"/>
    <property type="match status" value="1"/>
</dbReference>
<keyword evidence="5" id="KW-1185">Reference proteome</keyword>
<dbReference type="InterPro" id="IPR041522">
    <property type="entry name" value="CdaR_GGDEF"/>
</dbReference>
<feature type="domain" description="CdaR GGDEF-like" evidence="3">
    <location>
        <begin position="296"/>
        <end position="416"/>
    </location>
</feature>
<evidence type="ECO:0000313" key="5">
    <source>
        <dbReference type="Proteomes" id="UP000292003"/>
    </source>
</evidence>
<accession>A0A4Q7JBW2</accession>
<protein>
    <submittedName>
        <fullName evidence="4">PucR family transcriptional regulator</fullName>
    </submittedName>
</protein>
<dbReference type="PANTHER" id="PTHR33744:SF17">
    <property type="entry name" value="CONSERVED PROTEIN"/>
    <property type="match status" value="1"/>
</dbReference>
<dbReference type="AlphaFoldDB" id="A0A4Q7JBW2"/>
<evidence type="ECO:0000259" key="3">
    <source>
        <dbReference type="Pfam" id="PF17853"/>
    </source>
</evidence>
<dbReference type="OrthoDB" id="3190266at2"/>
<dbReference type="Pfam" id="PF13556">
    <property type="entry name" value="HTH_30"/>
    <property type="match status" value="1"/>
</dbReference>
<comment type="similarity">
    <text evidence="1">Belongs to the CdaR family.</text>
</comment>
<organism evidence="4 5">
    <name type="scientific">Amycolatopsis suaedae</name>
    <dbReference type="NCBI Taxonomy" id="2510978"/>
    <lineage>
        <taxon>Bacteria</taxon>
        <taxon>Bacillati</taxon>
        <taxon>Actinomycetota</taxon>
        <taxon>Actinomycetes</taxon>
        <taxon>Pseudonocardiales</taxon>
        <taxon>Pseudonocardiaceae</taxon>
        <taxon>Amycolatopsis</taxon>
    </lineage>
</organism>
<dbReference type="EMBL" id="SFCC01000003">
    <property type="protein sequence ID" value="RZQ64598.1"/>
    <property type="molecule type" value="Genomic_DNA"/>
</dbReference>
<evidence type="ECO:0000256" key="1">
    <source>
        <dbReference type="ARBA" id="ARBA00006754"/>
    </source>
</evidence>
<proteinExistence type="inferred from homology"/>
<dbReference type="RefSeq" id="WP_130474396.1">
    <property type="nucleotide sequence ID" value="NZ_SFCC01000003.1"/>
</dbReference>
<feature type="domain" description="PucR C-terminal helix-turn-helix" evidence="2">
    <location>
        <begin position="470"/>
        <end position="527"/>
    </location>
</feature>
<evidence type="ECO:0000259" key="2">
    <source>
        <dbReference type="Pfam" id="PF13556"/>
    </source>
</evidence>
<dbReference type="Pfam" id="PF17853">
    <property type="entry name" value="GGDEF_2"/>
    <property type="match status" value="1"/>
</dbReference>
<dbReference type="InterPro" id="IPR051448">
    <property type="entry name" value="CdaR-like_regulators"/>
</dbReference>